<dbReference type="AlphaFoldDB" id="A0A0B6YTQ4"/>
<protein>
    <submittedName>
        <fullName evidence="1">Uncharacterized protein</fullName>
    </submittedName>
</protein>
<proteinExistence type="predicted"/>
<gene>
    <name evidence="1" type="primary">ORF36936</name>
</gene>
<reference evidence="1" key="1">
    <citation type="submission" date="2014-12" db="EMBL/GenBank/DDBJ databases">
        <title>Insight into the proteome of Arion vulgaris.</title>
        <authorList>
            <person name="Aradska J."/>
            <person name="Bulat T."/>
            <person name="Smidak R."/>
            <person name="Sarate P."/>
            <person name="Gangsoo J."/>
            <person name="Sialana F."/>
            <person name="Bilban M."/>
            <person name="Lubec G."/>
        </authorList>
    </citation>
    <scope>NUCLEOTIDE SEQUENCE</scope>
    <source>
        <tissue evidence="1">Skin</tissue>
    </source>
</reference>
<name>A0A0B6YTQ4_9EUPU</name>
<dbReference type="EMBL" id="HACG01012763">
    <property type="protein sequence ID" value="CEK59628.1"/>
    <property type="molecule type" value="Transcribed_RNA"/>
</dbReference>
<evidence type="ECO:0000313" key="1">
    <source>
        <dbReference type="EMBL" id="CEK59628.1"/>
    </source>
</evidence>
<accession>A0A0B6YTQ4</accession>
<organism evidence="1">
    <name type="scientific">Arion vulgaris</name>
    <dbReference type="NCBI Taxonomy" id="1028688"/>
    <lineage>
        <taxon>Eukaryota</taxon>
        <taxon>Metazoa</taxon>
        <taxon>Spiralia</taxon>
        <taxon>Lophotrochozoa</taxon>
        <taxon>Mollusca</taxon>
        <taxon>Gastropoda</taxon>
        <taxon>Heterobranchia</taxon>
        <taxon>Euthyneura</taxon>
        <taxon>Panpulmonata</taxon>
        <taxon>Eupulmonata</taxon>
        <taxon>Stylommatophora</taxon>
        <taxon>Helicina</taxon>
        <taxon>Arionoidea</taxon>
        <taxon>Arionidae</taxon>
        <taxon>Arion</taxon>
    </lineage>
</organism>
<sequence length="145" mass="16714">MDHRYECESTNTDKVKVVMPNGEQRQCKIPVPPNNSAAGPREKRLTSPDVTVKYVKEHLLTRERYDEKSFSDYEMVIILSQGATKVMKDDTHISNYRSDLCVGAEVHLEIRLRPIAQNERVPGDNRDPNPSHPEDFNIVMRHPLM</sequence>